<feature type="region of interest" description="Disordered" evidence="1">
    <location>
        <begin position="92"/>
        <end position="148"/>
    </location>
</feature>
<protein>
    <submittedName>
        <fullName evidence="2">Uncharacterized protein</fullName>
    </submittedName>
</protein>
<sequence length="148" mass="16098">MKKRLPTAEIQLKVLRQCLPPRLTLTLMLAWSGFAKLVQYSDMQWLCLSLTLSAYFKPWRSVPASCTDICDAAKFLKDFAARRGQGSTIPAAAATAPQAAPSAATPAATSVPGPLKSIRINEKHQIPKAYKSNPTSNSRKLFKPGALK</sequence>
<dbReference type="EMBL" id="LSRX01000375">
    <property type="protein sequence ID" value="OLP99065.1"/>
    <property type="molecule type" value="Genomic_DNA"/>
</dbReference>
<organism evidence="2 3">
    <name type="scientific">Symbiodinium microadriaticum</name>
    <name type="common">Dinoflagellate</name>
    <name type="synonym">Zooxanthella microadriatica</name>
    <dbReference type="NCBI Taxonomy" id="2951"/>
    <lineage>
        <taxon>Eukaryota</taxon>
        <taxon>Sar</taxon>
        <taxon>Alveolata</taxon>
        <taxon>Dinophyceae</taxon>
        <taxon>Suessiales</taxon>
        <taxon>Symbiodiniaceae</taxon>
        <taxon>Symbiodinium</taxon>
    </lineage>
</organism>
<accession>A0A1Q9DV53</accession>
<feature type="compositionally biased region" description="Low complexity" evidence="1">
    <location>
        <begin position="92"/>
        <end position="110"/>
    </location>
</feature>
<comment type="caution">
    <text evidence="2">The sequence shown here is derived from an EMBL/GenBank/DDBJ whole genome shotgun (WGS) entry which is preliminary data.</text>
</comment>
<evidence type="ECO:0000256" key="1">
    <source>
        <dbReference type="SAM" id="MobiDB-lite"/>
    </source>
</evidence>
<reference evidence="2 3" key="1">
    <citation type="submission" date="2016-02" db="EMBL/GenBank/DDBJ databases">
        <title>Genome analysis of coral dinoflagellate symbionts highlights evolutionary adaptations to a symbiotic lifestyle.</title>
        <authorList>
            <person name="Aranda M."/>
            <person name="Li Y."/>
            <person name="Liew Y.J."/>
            <person name="Baumgarten S."/>
            <person name="Simakov O."/>
            <person name="Wilson M."/>
            <person name="Piel J."/>
            <person name="Ashoor H."/>
            <person name="Bougouffa S."/>
            <person name="Bajic V.B."/>
            <person name="Ryu T."/>
            <person name="Ravasi T."/>
            <person name="Bayer T."/>
            <person name="Micklem G."/>
            <person name="Kim H."/>
            <person name="Bhak J."/>
            <person name="Lajeunesse T.C."/>
            <person name="Voolstra C.R."/>
        </authorList>
    </citation>
    <scope>NUCLEOTIDE SEQUENCE [LARGE SCALE GENOMIC DNA]</scope>
    <source>
        <strain evidence="2 3">CCMP2467</strain>
    </source>
</reference>
<dbReference type="AlphaFoldDB" id="A0A1Q9DV53"/>
<proteinExistence type="predicted"/>
<dbReference type="Proteomes" id="UP000186817">
    <property type="component" value="Unassembled WGS sequence"/>
</dbReference>
<evidence type="ECO:0000313" key="2">
    <source>
        <dbReference type="EMBL" id="OLP99065.1"/>
    </source>
</evidence>
<name>A0A1Q9DV53_SYMMI</name>
<keyword evidence="3" id="KW-1185">Reference proteome</keyword>
<gene>
    <name evidence="2" type="ORF">AK812_SmicGene18416</name>
</gene>
<evidence type="ECO:0000313" key="3">
    <source>
        <dbReference type="Proteomes" id="UP000186817"/>
    </source>
</evidence>